<evidence type="ECO:0000313" key="9">
    <source>
        <dbReference type="Proteomes" id="UP000816034"/>
    </source>
</evidence>
<evidence type="ECO:0000256" key="5">
    <source>
        <dbReference type="SAM" id="MobiDB-lite"/>
    </source>
</evidence>
<evidence type="ECO:0000256" key="6">
    <source>
        <dbReference type="SAM" id="Phobius"/>
    </source>
</evidence>
<dbReference type="SUPFAM" id="SSF56112">
    <property type="entry name" value="Protein kinase-like (PK-like)"/>
    <property type="match status" value="1"/>
</dbReference>
<feature type="compositionally biased region" description="Low complexity" evidence="5">
    <location>
        <begin position="775"/>
        <end position="791"/>
    </location>
</feature>
<dbReference type="GO" id="GO:0005524">
    <property type="term" value="F:ATP binding"/>
    <property type="evidence" value="ECO:0007669"/>
    <property type="project" value="UniProtKB-KW"/>
</dbReference>
<organism evidence="8 9">
    <name type="scientific">Naegleria lovaniensis</name>
    <name type="common">Amoeba</name>
    <dbReference type="NCBI Taxonomy" id="51637"/>
    <lineage>
        <taxon>Eukaryota</taxon>
        <taxon>Discoba</taxon>
        <taxon>Heterolobosea</taxon>
        <taxon>Tetramitia</taxon>
        <taxon>Eutetramitia</taxon>
        <taxon>Vahlkampfiidae</taxon>
        <taxon>Naegleria</taxon>
    </lineage>
</organism>
<dbReference type="EMBL" id="PYSW02000062">
    <property type="protein sequence ID" value="KAG2373022.1"/>
    <property type="molecule type" value="Genomic_DNA"/>
</dbReference>
<dbReference type="PROSITE" id="PS50011">
    <property type="entry name" value="PROTEIN_KINASE_DOM"/>
    <property type="match status" value="1"/>
</dbReference>
<dbReference type="GeneID" id="68105419"/>
<dbReference type="InterPro" id="IPR000719">
    <property type="entry name" value="Prot_kinase_dom"/>
</dbReference>
<feature type="region of interest" description="Disordered" evidence="5">
    <location>
        <begin position="762"/>
        <end position="793"/>
    </location>
</feature>
<gene>
    <name evidence="8" type="ORF">C9374_012965</name>
</gene>
<dbReference type="Gene3D" id="1.10.510.10">
    <property type="entry name" value="Transferase(Phosphotransferase) domain 1"/>
    <property type="match status" value="1"/>
</dbReference>
<evidence type="ECO:0000256" key="2">
    <source>
        <dbReference type="ARBA" id="ARBA00022741"/>
    </source>
</evidence>
<dbReference type="PANTHER" id="PTHR44329">
    <property type="entry name" value="SERINE/THREONINE-PROTEIN KINASE TNNI3K-RELATED"/>
    <property type="match status" value="1"/>
</dbReference>
<keyword evidence="6" id="KW-0472">Membrane</keyword>
<protein>
    <recommendedName>
        <fullName evidence="7">Protein kinase domain-containing protein</fullName>
    </recommendedName>
</protein>
<keyword evidence="6" id="KW-0812">Transmembrane</keyword>
<keyword evidence="6" id="KW-1133">Transmembrane helix</keyword>
<dbReference type="SMART" id="SM00220">
    <property type="entry name" value="S_TKc"/>
    <property type="match status" value="1"/>
</dbReference>
<sequence>MMTETTTPSEKILNHVVAVDDETLVLYIQPSPSRMFNFKNFNSYNMNNCTNILTPCASLAEALQFAQRNTSFTKVLLKLMNDSDGNVTYGSEQCLIDVNGYFRQVTITSLNLQQIITLDCNYQKLNKHLGAANLVIFGIKLFRMDLWLMYPTILNLDVTGVELNHVRILDEDVTTITPLLKTITISLSSIKNSTISVQNKRWIEIKSCDVSNSSMSSKISSKISLTYCKIDNFQFTVDDRILALRQLNIDFSISYCRIINSTFIIYEFNSTIFEDVQFYGTNIIQHLFSYETKYSRVTARDKASFKFHGVTFISLGKCTFTDLEALDNSNKYIISVETTSGLLLDAVTSYNNRAPLFYIREAQGIRAYDLNFTNNVGPCMTVKSNLYEPVPGLTSSFQIYSSTFENNFCTTEECKGGALQVVFYLLHIQSSVLRNNSAFNGGAIHVETGLLSLFSVEFIQNVARSKGGAVYIGSGTFNSAPLSIAFNCLSNIAYYSGGCIYFHSPIQSPINWKDVIFNQNEGMSYGNDLAESLHSIRFDVSIQYASGNSSSFRNNQVPELYLYPGQLVSSIEITVWNNVSERVKFLENPISYQLDESKNALLNYDKNPNNSLALSSLTVAIFTPNVRQVFPSIYLDTNTRIDTIVHIEPCPQGKSLVKQDVLDDAWICVDEPYIPYETIIAVASITSILLFSLFLLALYALFRLIRNIISKLKRLEKKEKAEKLMESKLLEKRVVLMEGHDDHESALSNSITPYHSLGEKSPLVVNHHDGDKQDSSQSNNGSSSKKSVSSHTSHHAREYSQWIISIDEIEIMKRIADGANGTVYLASWNGTKVALKTLKHSDEPLDASSEDEEFEREASLLGSIRHPNIVQFFGVILAGSKKYMVVEYVERGSLDRLIYNLKHGFEKMTLFQKIDILFGVAKGMNYLHTLKPKGIIHRDLKPGNILIDNHFTAKICDFGLSKALTDSNSATTNIGTLSYMANEMIEGNSNYNHKVDVYSFAIIMWELFFEETPYLNSACEKLYKFIEQGDDVSRFNVIVKVLKGERPVIPFRNHEEMREWISVYLIDQTNTLQTSLDILCDVTQEFVSIMTSCWNANYSERPEFSEVCLRLSKLLEYSK</sequence>
<evidence type="ECO:0000259" key="7">
    <source>
        <dbReference type="PROSITE" id="PS50011"/>
    </source>
</evidence>
<keyword evidence="1" id="KW-0808">Transferase</keyword>
<dbReference type="CDD" id="cd13999">
    <property type="entry name" value="STKc_MAP3K-like"/>
    <property type="match status" value="1"/>
</dbReference>
<dbReference type="InterPro" id="IPR008271">
    <property type="entry name" value="Ser/Thr_kinase_AS"/>
</dbReference>
<feature type="domain" description="Protein kinase" evidence="7">
    <location>
        <begin position="809"/>
        <end position="1115"/>
    </location>
</feature>
<dbReference type="Pfam" id="PF00069">
    <property type="entry name" value="Pkinase"/>
    <property type="match status" value="1"/>
</dbReference>
<dbReference type="PROSITE" id="PS00108">
    <property type="entry name" value="PROTEIN_KINASE_ST"/>
    <property type="match status" value="1"/>
</dbReference>
<feature type="transmembrane region" description="Helical" evidence="6">
    <location>
        <begin position="679"/>
        <end position="705"/>
    </location>
</feature>
<keyword evidence="2" id="KW-0547">Nucleotide-binding</keyword>
<dbReference type="InterPro" id="IPR051681">
    <property type="entry name" value="Ser/Thr_Kinases-Pseudokinases"/>
</dbReference>
<dbReference type="RefSeq" id="XP_044542196.1">
    <property type="nucleotide sequence ID" value="XM_044688789.1"/>
</dbReference>
<keyword evidence="9" id="KW-1185">Reference proteome</keyword>
<evidence type="ECO:0000256" key="1">
    <source>
        <dbReference type="ARBA" id="ARBA00022679"/>
    </source>
</evidence>
<comment type="caution">
    <text evidence="8">The sequence shown here is derived from an EMBL/GenBank/DDBJ whole genome shotgun (WGS) entry which is preliminary data.</text>
</comment>
<dbReference type="PANTHER" id="PTHR44329:SF288">
    <property type="entry name" value="MITOGEN-ACTIVATED PROTEIN KINASE KINASE KINASE 20"/>
    <property type="match status" value="1"/>
</dbReference>
<evidence type="ECO:0000256" key="3">
    <source>
        <dbReference type="ARBA" id="ARBA00022777"/>
    </source>
</evidence>
<dbReference type="Proteomes" id="UP000816034">
    <property type="component" value="Unassembled WGS sequence"/>
</dbReference>
<proteinExistence type="predicted"/>
<evidence type="ECO:0000313" key="8">
    <source>
        <dbReference type="EMBL" id="KAG2373022.1"/>
    </source>
</evidence>
<name>A0AA88G788_NAELO</name>
<dbReference type="AlphaFoldDB" id="A0AA88G788"/>
<dbReference type="InterPro" id="IPR011050">
    <property type="entry name" value="Pectin_lyase_fold/virulence"/>
</dbReference>
<keyword evidence="4" id="KW-0067">ATP-binding</keyword>
<accession>A0AA88G788</accession>
<evidence type="ECO:0000256" key="4">
    <source>
        <dbReference type="ARBA" id="ARBA00022840"/>
    </source>
</evidence>
<reference evidence="8 9" key="1">
    <citation type="journal article" date="2018" name="BMC Genomics">
        <title>The genome of Naegleria lovaniensis, the basis for a comparative approach to unravel pathogenicity factors of the human pathogenic amoeba N. fowleri.</title>
        <authorList>
            <person name="Liechti N."/>
            <person name="Schurch N."/>
            <person name="Bruggmann R."/>
            <person name="Wittwer M."/>
        </authorList>
    </citation>
    <scope>NUCLEOTIDE SEQUENCE [LARGE SCALE GENOMIC DNA]</scope>
    <source>
        <strain evidence="8 9">ATCC 30569</strain>
    </source>
</reference>
<keyword evidence="3" id="KW-0418">Kinase</keyword>
<dbReference type="SUPFAM" id="SSF51126">
    <property type="entry name" value="Pectin lyase-like"/>
    <property type="match status" value="1"/>
</dbReference>
<dbReference type="InterPro" id="IPR011009">
    <property type="entry name" value="Kinase-like_dom_sf"/>
</dbReference>
<dbReference type="GO" id="GO:0004674">
    <property type="term" value="F:protein serine/threonine kinase activity"/>
    <property type="evidence" value="ECO:0007669"/>
    <property type="project" value="TreeGrafter"/>
</dbReference>